<comment type="catalytic activity">
    <reaction evidence="1">
        <text>ATP + protein L-histidine = ADP + protein N-phospho-L-histidine.</text>
        <dbReference type="EC" id="2.7.13.3"/>
    </reaction>
</comment>
<dbReference type="SMART" id="SM00091">
    <property type="entry name" value="PAS"/>
    <property type="match status" value="2"/>
</dbReference>
<keyword evidence="7" id="KW-0067">ATP-binding</keyword>
<dbReference type="InterPro" id="IPR036890">
    <property type="entry name" value="HATPase_C_sf"/>
</dbReference>
<keyword evidence="3" id="KW-0597">Phosphoprotein</keyword>
<dbReference type="InterPro" id="IPR003594">
    <property type="entry name" value="HATPase_dom"/>
</dbReference>
<dbReference type="InterPro" id="IPR005467">
    <property type="entry name" value="His_kinase_dom"/>
</dbReference>
<dbReference type="Gene3D" id="1.10.287.130">
    <property type="match status" value="1"/>
</dbReference>
<dbReference type="SMART" id="SM00387">
    <property type="entry name" value="HATPase_c"/>
    <property type="match status" value="1"/>
</dbReference>
<name>A0A3A4NE32_ABYX5</name>
<evidence type="ECO:0000256" key="3">
    <source>
        <dbReference type="ARBA" id="ARBA00022553"/>
    </source>
</evidence>
<evidence type="ECO:0000256" key="5">
    <source>
        <dbReference type="ARBA" id="ARBA00022741"/>
    </source>
</evidence>
<accession>A0A3A4NE32</accession>
<evidence type="ECO:0000259" key="11">
    <source>
        <dbReference type="PROSITE" id="PS50113"/>
    </source>
</evidence>
<dbReference type="SMART" id="SM00388">
    <property type="entry name" value="HisKA"/>
    <property type="match status" value="1"/>
</dbReference>
<dbReference type="Gene3D" id="3.30.450.20">
    <property type="entry name" value="PAS domain"/>
    <property type="match status" value="2"/>
</dbReference>
<dbReference type="InterPro" id="IPR001610">
    <property type="entry name" value="PAC"/>
</dbReference>
<dbReference type="PRINTS" id="PR00344">
    <property type="entry name" value="BCTRLSENSOR"/>
</dbReference>
<dbReference type="Gene3D" id="3.30.565.10">
    <property type="entry name" value="Histidine kinase-like ATPase, C-terminal domain"/>
    <property type="match status" value="1"/>
</dbReference>
<proteinExistence type="predicted"/>
<dbReference type="Pfam" id="PF00989">
    <property type="entry name" value="PAS"/>
    <property type="match status" value="1"/>
</dbReference>
<evidence type="ECO:0000256" key="8">
    <source>
        <dbReference type="ARBA" id="ARBA00023012"/>
    </source>
</evidence>
<comment type="caution">
    <text evidence="12">The sequence shown here is derived from an EMBL/GenBank/DDBJ whole genome shotgun (WGS) entry which is preliminary data.</text>
</comment>
<dbReference type="PROSITE" id="PS50109">
    <property type="entry name" value="HIS_KIN"/>
    <property type="match status" value="1"/>
</dbReference>
<protein>
    <recommendedName>
        <fullName evidence="2">histidine kinase</fullName>
        <ecNumber evidence="2">2.7.13.3</ecNumber>
    </recommendedName>
</protein>
<evidence type="ECO:0000256" key="1">
    <source>
        <dbReference type="ARBA" id="ARBA00000085"/>
    </source>
</evidence>
<dbReference type="AlphaFoldDB" id="A0A3A4NE32"/>
<evidence type="ECO:0000259" key="10">
    <source>
        <dbReference type="PROSITE" id="PS50112"/>
    </source>
</evidence>
<dbReference type="InterPro" id="IPR004358">
    <property type="entry name" value="Sig_transdc_His_kin-like_C"/>
</dbReference>
<dbReference type="CDD" id="cd00082">
    <property type="entry name" value="HisKA"/>
    <property type="match status" value="1"/>
</dbReference>
<keyword evidence="8" id="KW-0902">Two-component regulatory system</keyword>
<feature type="domain" description="PAS" evidence="10">
    <location>
        <begin position="151"/>
        <end position="189"/>
    </location>
</feature>
<feature type="domain" description="Histidine kinase" evidence="9">
    <location>
        <begin position="287"/>
        <end position="504"/>
    </location>
</feature>
<evidence type="ECO:0000256" key="6">
    <source>
        <dbReference type="ARBA" id="ARBA00022777"/>
    </source>
</evidence>
<dbReference type="SUPFAM" id="SSF55785">
    <property type="entry name" value="PYP-like sensor domain (PAS domain)"/>
    <property type="match status" value="2"/>
</dbReference>
<evidence type="ECO:0000313" key="12">
    <source>
        <dbReference type="EMBL" id="RJP16626.1"/>
    </source>
</evidence>
<keyword evidence="6" id="KW-0418">Kinase</keyword>
<dbReference type="Proteomes" id="UP000265882">
    <property type="component" value="Unassembled WGS sequence"/>
</dbReference>
<dbReference type="GO" id="GO:0000155">
    <property type="term" value="F:phosphorelay sensor kinase activity"/>
    <property type="evidence" value="ECO:0007669"/>
    <property type="project" value="InterPro"/>
</dbReference>
<dbReference type="EMBL" id="QZKU01000127">
    <property type="protein sequence ID" value="RJP16626.1"/>
    <property type="molecule type" value="Genomic_DNA"/>
</dbReference>
<dbReference type="InterPro" id="IPR036097">
    <property type="entry name" value="HisK_dim/P_sf"/>
</dbReference>
<dbReference type="Pfam" id="PF02518">
    <property type="entry name" value="HATPase_c"/>
    <property type="match status" value="1"/>
</dbReference>
<feature type="domain" description="PAC" evidence="11">
    <location>
        <begin position="96"/>
        <end position="150"/>
    </location>
</feature>
<evidence type="ECO:0000259" key="9">
    <source>
        <dbReference type="PROSITE" id="PS50109"/>
    </source>
</evidence>
<dbReference type="GO" id="GO:0005524">
    <property type="term" value="F:ATP binding"/>
    <property type="evidence" value="ECO:0007669"/>
    <property type="project" value="UniProtKB-KW"/>
</dbReference>
<evidence type="ECO:0000313" key="13">
    <source>
        <dbReference type="Proteomes" id="UP000265882"/>
    </source>
</evidence>
<sequence length="508" mass="56588">MNEPKGGGAYSPAPDILSIPSPKWIKCMFESFIDSIDIGIFVLDCNGVINRVNKSLLDQYRLNTEELLGRNIFELMPDLADLGVEKRFRQIIGERKSLELTNVQRRDRFGRNIVFNIKGIPIIEDDDIVGILAVMSDITEKRALESQVAETEEYLHNLIDNANDIIYTLDLDGYITFLNKMGQQVTGYQFDPKERAHYSAYVPENTLQKNDRHFQEALAGRPQRYESTIIGSDGKIVNVLTNISTVRKDEKVVGVLGIARDITERKQMEAQLLQAGKMAAIGELAAGVAHEINNPVAIISGTAEQLLFLMNYYRERPQDMTERLAKHVETIHEQAARCKKITQGLLNFARKTETHTTIVNLPKLLEETVALVDNRALAEGKAIQMRLDHDVSTIEADPYQLEQVFLNMVNNAVDAVAENGTITLEARRKKDAVVVKVIDDGIGISEQNIKKIFDPFFTTKPPGKGTGLGLSICFGIIQSMNGTISVKSKPGAGTTFTITLPMGRNDPK</sequence>
<evidence type="ECO:0000256" key="2">
    <source>
        <dbReference type="ARBA" id="ARBA00012438"/>
    </source>
</evidence>
<dbReference type="Pfam" id="PF00512">
    <property type="entry name" value="HisKA"/>
    <property type="match status" value="1"/>
</dbReference>
<dbReference type="InterPro" id="IPR013767">
    <property type="entry name" value="PAS_fold"/>
</dbReference>
<feature type="domain" description="PAC" evidence="11">
    <location>
        <begin position="223"/>
        <end position="274"/>
    </location>
</feature>
<dbReference type="EC" id="2.7.13.3" evidence="2"/>
<dbReference type="GO" id="GO:0006355">
    <property type="term" value="P:regulation of DNA-templated transcription"/>
    <property type="evidence" value="ECO:0007669"/>
    <property type="project" value="InterPro"/>
</dbReference>
<dbReference type="InterPro" id="IPR000700">
    <property type="entry name" value="PAS-assoc_C"/>
</dbReference>
<dbReference type="InterPro" id="IPR003661">
    <property type="entry name" value="HisK_dim/P_dom"/>
</dbReference>
<dbReference type="PANTHER" id="PTHR43065:SF10">
    <property type="entry name" value="PEROXIDE STRESS-ACTIVATED HISTIDINE KINASE MAK3"/>
    <property type="match status" value="1"/>
</dbReference>
<dbReference type="SUPFAM" id="SSF55874">
    <property type="entry name" value="ATPase domain of HSP90 chaperone/DNA topoisomerase II/histidine kinase"/>
    <property type="match status" value="1"/>
</dbReference>
<dbReference type="InterPro" id="IPR013656">
    <property type="entry name" value="PAS_4"/>
</dbReference>
<dbReference type="SMART" id="SM00086">
    <property type="entry name" value="PAC"/>
    <property type="match status" value="2"/>
</dbReference>
<keyword evidence="5" id="KW-0547">Nucleotide-binding</keyword>
<dbReference type="SUPFAM" id="SSF47384">
    <property type="entry name" value="Homodimeric domain of signal transducing histidine kinase"/>
    <property type="match status" value="1"/>
</dbReference>
<dbReference type="InterPro" id="IPR000014">
    <property type="entry name" value="PAS"/>
</dbReference>
<dbReference type="Pfam" id="PF08448">
    <property type="entry name" value="PAS_4"/>
    <property type="match status" value="1"/>
</dbReference>
<dbReference type="NCBIfam" id="TIGR00229">
    <property type="entry name" value="sensory_box"/>
    <property type="match status" value="2"/>
</dbReference>
<evidence type="ECO:0000256" key="7">
    <source>
        <dbReference type="ARBA" id="ARBA00022840"/>
    </source>
</evidence>
<dbReference type="PROSITE" id="PS50112">
    <property type="entry name" value="PAS"/>
    <property type="match status" value="2"/>
</dbReference>
<dbReference type="InterPro" id="IPR035965">
    <property type="entry name" value="PAS-like_dom_sf"/>
</dbReference>
<reference evidence="12 13" key="1">
    <citation type="journal article" date="2017" name="ISME J.">
        <title>Energy and carbon metabolisms in a deep terrestrial subsurface fluid microbial community.</title>
        <authorList>
            <person name="Momper L."/>
            <person name="Jungbluth S.P."/>
            <person name="Lee M.D."/>
            <person name="Amend J.P."/>
        </authorList>
    </citation>
    <scope>NUCLEOTIDE SEQUENCE [LARGE SCALE GENOMIC DNA]</scope>
    <source>
        <strain evidence="12">SURF_5</strain>
    </source>
</reference>
<dbReference type="PANTHER" id="PTHR43065">
    <property type="entry name" value="SENSOR HISTIDINE KINASE"/>
    <property type="match status" value="1"/>
</dbReference>
<keyword evidence="4" id="KW-0808">Transferase</keyword>
<dbReference type="PROSITE" id="PS50113">
    <property type="entry name" value="PAC"/>
    <property type="match status" value="2"/>
</dbReference>
<gene>
    <name evidence="12" type="ORF">C4520_18510</name>
</gene>
<evidence type="ECO:0000256" key="4">
    <source>
        <dbReference type="ARBA" id="ARBA00022679"/>
    </source>
</evidence>
<dbReference type="CDD" id="cd00130">
    <property type="entry name" value="PAS"/>
    <property type="match status" value="2"/>
</dbReference>
<feature type="domain" description="PAS" evidence="10">
    <location>
        <begin position="25"/>
        <end position="95"/>
    </location>
</feature>
<organism evidence="12 13">
    <name type="scientific">Abyssobacteria bacterium (strain SURF_5)</name>
    <dbReference type="NCBI Taxonomy" id="2093360"/>
    <lineage>
        <taxon>Bacteria</taxon>
        <taxon>Pseudomonadati</taxon>
        <taxon>Candidatus Hydrogenedentota</taxon>
        <taxon>Candidatus Abyssobacteria</taxon>
    </lineage>
</organism>